<dbReference type="InterPro" id="IPR036249">
    <property type="entry name" value="Thioredoxin-like_sf"/>
</dbReference>
<dbReference type="Proteomes" id="UP001519292">
    <property type="component" value="Unassembled WGS sequence"/>
</dbReference>
<keyword evidence="1" id="KW-0413">Isomerase</keyword>
<protein>
    <submittedName>
        <fullName evidence="1">DsbA family dithiol-disulfide isomerase</fullName>
    </submittedName>
</protein>
<gene>
    <name evidence="1" type="ORF">J2Z60_000787</name>
</gene>
<accession>A0ABS4ME42</accession>
<comment type="caution">
    <text evidence="1">The sequence shown here is derived from an EMBL/GenBank/DDBJ whole genome shotgun (WGS) entry which is preliminary data.</text>
</comment>
<dbReference type="GO" id="GO:0016853">
    <property type="term" value="F:isomerase activity"/>
    <property type="evidence" value="ECO:0007669"/>
    <property type="project" value="UniProtKB-KW"/>
</dbReference>
<proteinExistence type="predicted"/>
<organism evidence="1 2">
    <name type="scientific">Lactobacillus colini</name>
    <dbReference type="NCBI Taxonomy" id="1819254"/>
    <lineage>
        <taxon>Bacteria</taxon>
        <taxon>Bacillati</taxon>
        <taxon>Bacillota</taxon>
        <taxon>Bacilli</taxon>
        <taxon>Lactobacillales</taxon>
        <taxon>Lactobacillaceae</taxon>
        <taxon>Lactobacillus</taxon>
    </lineage>
</organism>
<keyword evidence="2" id="KW-1185">Reference proteome</keyword>
<dbReference type="EMBL" id="JAGGLU010000003">
    <property type="protein sequence ID" value="MBP2057616.1"/>
    <property type="molecule type" value="Genomic_DNA"/>
</dbReference>
<evidence type="ECO:0000313" key="2">
    <source>
        <dbReference type="Proteomes" id="UP001519292"/>
    </source>
</evidence>
<dbReference type="Pfam" id="PF13743">
    <property type="entry name" value="Thioredoxin_5"/>
    <property type="match status" value="1"/>
</dbReference>
<dbReference type="SUPFAM" id="SSF52833">
    <property type="entry name" value="Thioredoxin-like"/>
    <property type="match status" value="1"/>
</dbReference>
<name>A0ABS4ME42_9LACO</name>
<dbReference type="Gene3D" id="3.40.30.10">
    <property type="entry name" value="Glutaredoxin"/>
    <property type="match status" value="1"/>
</dbReference>
<sequence length="204" mass="23214">MYEVFFFVNPIGINCYKSEREIISAINESKKKVVYHFVPMANLTTIRSDIQARNLENCNVDLFNSISTHTFNAMKDYHALKLIKGNKAARKFLLQLQKTINDDKEIYSFELVEDILNKLNISVDKFLQTRESAYTQLSINKDLSLVKELKVETTPTTFVFNYDCDNCGVMIEGSVTRDKIAAALSPDVTADAEHCFNPSGLHLL</sequence>
<dbReference type="RefSeq" id="WP_209686359.1">
    <property type="nucleotide sequence ID" value="NZ_JAGGLU010000003.1"/>
</dbReference>
<evidence type="ECO:0000313" key="1">
    <source>
        <dbReference type="EMBL" id="MBP2057616.1"/>
    </source>
</evidence>
<reference evidence="1 2" key="1">
    <citation type="submission" date="2021-03" db="EMBL/GenBank/DDBJ databases">
        <title>Genomic Encyclopedia of Type Strains, Phase IV (KMG-IV): sequencing the most valuable type-strain genomes for metagenomic binning, comparative biology and taxonomic classification.</title>
        <authorList>
            <person name="Goeker M."/>
        </authorList>
    </citation>
    <scope>NUCLEOTIDE SEQUENCE [LARGE SCALE GENOMIC DNA]</scope>
    <source>
        <strain evidence="1 2">DSM 101872</strain>
    </source>
</reference>